<comment type="subcellular location">
    <subcellularLocation>
        <location evidence="1">Cell membrane</location>
        <topology evidence="1">Multi-pass membrane protein</topology>
    </subcellularLocation>
</comment>
<dbReference type="InterPro" id="IPR001851">
    <property type="entry name" value="ABC_transp_permease"/>
</dbReference>
<dbReference type="Proteomes" id="UP000221860">
    <property type="component" value="Unassembled WGS sequence"/>
</dbReference>
<evidence type="ECO:0000313" key="11">
    <source>
        <dbReference type="Proteomes" id="UP000221860"/>
    </source>
</evidence>
<evidence type="ECO:0000313" key="10">
    <source>
        <dbReference type="EMBL" id="PHP28677.1"/>
    </source>
</evidence>
<keyword evidence="2" id="KW-0813">Transport</keyword>
<evidence type="ECO:0000256" key="5">
    <source>
        <dbReference type="ARBA" id="ARBA00022970"/>
    </source>
</evidence>
<dbReference type="PANTHER" id="PTHR11795:SF442">
    <property type="entry name" value="ABC TRANSPORTER ATP-BINDING PROTEIN"/>
    <property type="match status" value="1"/>
</dbReference>
<gene>
    <name evidence="10" type="ORF">CJ301_05620</name>
</gene>
<keyword evidence="5" id="KW-0029">Amino-acid transport</keyword>
<dbReference type="GO" id="GO:0006865">
    <property type="term" value="P:amino acid transport"/>
    <property type="evidence" value="ECO:0007669"/>
    <property type="project" value="UniProtKB-KW"/>
</dbReference>
<evidence type="ECO:0000256" key="7">
    <source>
        <dbReference type="ARBA" id="ARBA00023136"/>
    </source>
</evidence>
<evidence type="ECO:0000256" key="3">
    <source>
        <dbReference type="ARBA" id="ARBA00022475"/>
    </source>
</evidence>
<reference evidence="10 11" key="1">
    <citation type="submission" date="2017-08" db="EMBL/GenBank/DDBJ databases">
        <title>Draft Genome Sequence of Loktanella cinnabarina Strain XM1, Isolated from Coastal Surface Water.</title>
        <authorList>
            <person name="Ma R."/>
            <person name="Wang J."/>
            <person name="Wang Q."/>
            <person name="Ma Z."/>
            <person name="Li J."/>
            <person name="Chen L."/>
        </authorList>
    </citation>
    <scope>NUCLEOTIDE SEQUENCE [LARGE SCALE GENOMIC DNA]</scope>
    <source>
        <strain evidence="10 11">XM1</strain>
    </source>
</reference>
<feature type="transmembrane region" description="Helical" evidence="9">
    <location>
        <begin position="69"/>
        <end position="87"/>
    </location>
</feature>
<protein>
    <submittedName>
        <fullName evidence="10">Branched-chain amino acid ABC transporter permease</fullName>
    </submittedName>
</protein>
<organism evidence="10 11">
    <name type="scientific">Limimaricola cinnabarinus</name>
    <dbReference type="NCBI Taxonomy" id="1125964"/>
    <lineage>
        <taxon>Bacteria</taxon>
        <taxon>Pseudomonadati</taxon>
        <taxon>Pseudomonadota</taxon>
        <taxon>Alphaproteobacteria</taxon>
        <taxon>Rhodobacterales</taxon>
        <taxon>Paracoccaceae</taxon>
        <taxon>Limimaricola</taxon>
    </lineage>
</organism>
<evidence type="ECO:0000256" key="9">
    <source>
        <dbReference type="SAM" id="Phobius"/>
    </source>
</evidence>
<dbReference type="PANTHER" id="PTHR11795">
    <property type="entry name" value="BRANCHED-CHAIN AMINO ACID TRANSPORT SYSTEM PERMEASE PROTEIN LIVH"/>
    <property type="match status" value="1"/>
</dbReference>
<keyword evidence="6 9" id="KW-1133">Transmembrane helix</keyword>
<evidence type="ECO:0000256" key="8">
    <source>
        <dbReference type="ARBA" id="ARBA00037998"/>
    </source>
</evidence>
<dbReference type="EMBL" id="NQWH01000006">
    <property type="protein sequence ID" value="PHP28677.1"/>
    <property type="molecule type" value="Genomic_DNA"/>
</dbReference>
<dbReference type="Pfam" id="PF02653">
    <property type="entry name" value="BPD_transp_2"/>
    <property type="match status" value="1"/>
</dbReference>
<evidence type="ECO:0000256" key="4">
    <source>
        <dbReference type="ARBA" id="ARBA00022692"/>
    </source>
</evidence>
<feature type="transmembrane region" description="Helical" evidence="9">
    <location>
        <begin position="20"/>
        <end position="39"/>
    </location>
</feature>
<comment type="similarity">
    <text evidence="8">Belongs to the binding-protein-dependent transport system permease family. LivHM subfamily.</text>
</comment>
<feature type="transmembrane region" description="Helical" evidence="9">
    <location>
        <begin position="192"/>
        <end position="215"/>
    </location>
</feature>
<dbReference type="GO" id="GO:0022857">
    <property type="term" value="F:transmembrane transporter activity"/>
    <property type="evidence" value="ECO:0007669"/>
    <property type="project" value="InterPro"/>
</dbReference>
<keyword evidence="3" id="KW-1003">Cell membrane</keyword>
<dbReference type="OrthoDB" id="9807115at2"/>
<dbReference type="RefSeq" id="WP_099275150.1">
    <property type="nucleotide sequence ID" value="NZ_KZ304953.1"/>
</dbReference>
<feature type="transmembrane region" description="Helical" evidence="9">
    <location>
        <begin position="268"/>
        <end position="288"/>
    </location>
</feature>
<comment type="caution">
    <text evidence="10">The sequence shown here is derived from an EMBL/GenBank/DDBJ whole genome shotgun (WGS) entry which is preliminary data.</text>
</comment>
<sequence>MTHDAGFWVLQALNALQLSMLLFLLSVGLTVIFGLMHFVNLAHGALYALGAYVAASVAGAWGGFWVGLIVAPIAVAAMGVVLYGGLIRRMRRSGPMAQVLVTFGLIFALLDLTRIIWGDVALASDVPALLEGQVRLLGVDYPAYRLFVIGLGLAVLAVLAFVLGRTQIGAMIRAGVDNDAMAACLGIDVERLFFVVFCVGCALAGLAGAVAAPLLSVTPDMGLQILIPVLIVIVIGGLGSLKGAIAGALIYGVVQTFGAVLAPQLSSVLIYALLALVLVTRPTGLFPAKG</sequence>
<dbReference type="InterPro" id="IPR052157">
    <property type="entry name" value="BCAA_transport_permease"/>
</dbReference>
<accession>A0A2G1MJ04</accession>
<name>A0A2G1MJ04_9RHOB</name>
<keyword evidence="4 9" id="KW-0812">Transmembrane</keyword>
<keyword evidence="7 9" id="KW-0472">Membrane</keyword>
<proteinExistence type="inferred from homology"/>
<evidence type="ECO:0000256" key="1">
    <source>
        <dbReference type="ARBA" id="ARBA00004651"/>
    </source>
</evidence>
<feature type="transmembrane region" description="Helical" evidence="9">
    <location>
        <begin position="46"/>
        <end position="63"/>
    </location>
</feature>
<evidence type="ECO:0000256" key="2">
    <source>
        <dbReference type="ARBA" id="ARBA00022448"/>
    </source>
</evidence>
<dbReference type="CDD" id="cd06582">
    <property type="entry name" value="TM_PBP1_LivH_like"/>
    <property type="match status" value="1"/>
</dbReference>
<dbReference type="GO" id="GO:0005886">
    <property type="term" value="C:plasma membrane"/>
    <property type="evidence" value="ECO:0007669"/>
    <property type="project" value="UniProtKB-SubCell"/>
</dbReference>
<feature type="transmembrane region" description="Helical" evidence="9">
    <location>
        <begin position="143"/>
        <end position="163"/>
    </location>
</feature>
<keyword evidence="11" id="KW-1185">Reference proteome</keyword>
<evidence type="ECO:0000256" key="6">
    <source>
        <dbReference type="ARBA" id="ARBA00022989"/>
    </source>
</evidence>
<dbReference type="AlphaFoldDB" id="A0A2G1MJ04"/>
<feature type="transmembrane region" description="Helical" evidence="9">
    <location>
        <begin position="99"/>
        <end position="117"/>
    </location>
</feature>